<evidence type="ECO:0000259" key="8">
    <source>
        <dbReference type="Pfam" id="PF00403"/>
    </source>
</evidence>
<dbReference type="InterPro" id="IPR006121">
    <property type="entry name" value="HMA_dom"/>
</dbReference>
<comment type="subcellular location">
    <subcellularLocation>
        <location evidence="1">Membrane</location>
        <topology evidence="1">Peripheral membrane protein</topology>
    </subcellularLocation>
</comment>
<feature type="domain" description="HMA" evidence="8">
    <location>
        <begin position="51"/>
        <end position="93"/>
    </location>
</feature>
<protein>
    <recommendedName>
        <fullName evidence="8">HMA domain-containing protein</fullName>
    </recommendedName>
</protein>
<evidence type="ECO:0000256" key="2">
    <source>
        <dbReference type="ARBA" id="ARBA00022481"/>
    </source>
</evidence>
<keyword evidence="3" id="KW-0479">Metal-binding</keyword>
<evidence type="ECO:0000313" key="9">
    <source>
        <dbReference type="EMBL" id="KAL0290590.1"/>
    </source>
</evidence>
<keyword evidence="5" id="KW-0636">Prenylation</keyword>
<gene>
    <name evidence="9" type="ORF">Sangu_2567500</name>
</gene>
<name>A0AAW2JAG1_9LAMI</name>
<comment type="caution">
    <text evidence="9">The sequence shown here is derived from an EMBL/GenBank/DDBJ whole genome shotgun (WGS) entry which is preliminary data.</text>
</comment>
<dbReference type="GO" id="GO:0009626">
    <property type="term" value="P:plant-type hypersensitive response"/>
    <property type="evidence" value="ECO:0007669"/>
    <property type="project" value="UniProtKB-KW"/>
</dbReference>
<evidence type="ECO:0000256" key="6">
    <source>
        <dbReference type="ARBA" id="ARBA00024045"/>
    </source>
</evidence>
<dbReference type="PANTHER" id="PTHR45811">
    <property type="entry name" value="COPPER TRANSPORT PROTEIN FAMILY-RELATED"/>
    <property type="match status" value="1"/>
</dbReference>
<evidence type="ECO:0000256" key="3">
    <source>
        <dbReference type="ARBA" id="ARBA00022723"/>
    </source>
</evidence>
<accession>A0AAW2JAG1</accession>
<evidence type="ECO:0000256" key="5">
    <source>
        <dbReference type="ARBA" id="ARBA00023289"/>
    </source>
</evidence>
<dbReference type="PANTHER" id="PTHR45811:SF13">
    <property type="entry name" value="OS04G0661100 PROTEIN"/>
    <property type="match status" value="1"/>
</dbReference>
<evidence type="ECO:0000256" key="7">
    <source>
        <dbReference type="SAM" id="MobiDB-lite"/>
    </source>
</evidence>
<keyword evidence="2" id="KW-0488">Methylation</keyword>
<dbReference type="AlphaFoldDB" id="A0AAW2JAG1"/>
<dbReference type="EMBL" id="JACGWK010001344">
    <property type="protein sequence ID" value="KAL0290590.1"/>
    <property type="molecule type" value="Genomic_DNA"/>
</dbReference>
<feature type="region of interest" description="Disordered" evidence="7">
    <location>
        <begin position="98"/>
        <end position="133"/>
    </location>
</feature>
<dbReference type="GO" id="GO:0016020">
    <property type="term" value="C:membrane"/>
    <property type="evidence" value="ECO:0007669"/>
    <property type="project" value="UniProtKB-SubCell"/>
</dbReference>
<dbReference type="Pfam" id="PF00403">
    <property type="entry name" value="HMA"/>
    <property type="match status" value="1"/>
</dbReference>
<keyword evidence="4" id="KW-0449">Lipoprotein</keyword>
<dbReference type="GO" id="GO:0046872">
    <property type="term" value="F:metal ion binding"/>
    <property type="evidence" value="ECO:0007669"/>
    <property type="project" value="UniProtKB-KW"/>
</dbReference>
<evidence type="ECO:0000256" key="1">
    <source>
        <dbReference type="ARBA" id="ARBA00004170"/>
    </source>
</evidence>
<feature type="compositionally biased region" description="Basic and acidic residues" evidence="7">
    <location>
        <begin position="110"/>
        <end position="133"/>
    </location>
</feature>
<dbReference type="Gene3D" id="3.30.70.100">
    <property type="match status" value="1"/>
</dbReference>
<organism evidence="9">
    <name type="scientific">Sesamum angustifolium</name>
    <dbReference type="NCBI Taxonomy" id="2727405"/>
    <lineage>
        <taxon>Eukaryota</taxon>
        <taxon>Viridiplantae</taxon>
        <taxon>Streptophyta</taxon>
        <taxon>Embryophyta</taxon>
        <taxon>Tracheophyta</taxon>
        <taxon>Spermatophyta</taxon>
        <taxon>Magnoliopsida</taxon>
        <taxon>eudicotyledons</taxon>
        <taxon>Gunneridae</taxon>
        <taxon>Pentapetalae</taxon>
        <taxon>asterids</taxon>
        <taxon>lamiids</taxon>
        <taxon>Lamiales</taxon>
        <taxon>Pedaliaceae</taxon>
        <taxon>Sesamum</taxon>
    </lineage>
</organism>
<dbReference type="InterPro" id="IPR036163">
    <property type="entry name" value="HMA_dom_sf"/>
</dbReference>
<reference evidence="9" key="1">
    <citation type="submission" date="2020-06" db="EMBL/GenBank/DDBJ databases">
        <authorList>
            <person name="Li T."/>
            <person name="Hu X."/>
            <person name="Zhang T."/>
            <person name="Song X."/>
            <person name="Zhang H."/>
            <person name="Dai N."/>
            <person name="Sheng W."/>
            <person name="Hou X."/>
            <person name="Wei L."/>
        </authorList>
    </citation>
    <scope>NUCLEOTIDE SEQUENCE</scope>
    <source>
        <strain evidence="9">G01</strain>
        <tissue evidence="9">Leaf</tissue>
    </source>
</reference>
<reference evidence="9" key="2">
    <citation type="journal article" date="2024" name="Plant">
        <title>Genomic evolution and insights into agronomic trait innovations of Sesamum species.</title>
        <authorList>
            <person name="Miao H."/>
            <person name="Wang L."/>
            <person name="Qu L."/>
            <person name="Liu H."/>
            <person name="Sun Y."/>
            <person name="Le M."/>
            <person name="Wang Q."/>
            <person name="Wei S."/>
            <person name="Zheng Y."/>
            <person name="Lin W."/>
            <person name="Duan Y."/>
            <person name="Cao H."/>
            <person name="Xiong S."/>
            <person name="Wang X."/>
            <person name="Wei L."/>
            <person name="Li C."/>
            <person name="Ma Q."/>
            <person name="Ju M."/>
            <person name="Zhao R."/>
            <person name="Li G."/>
            <person name="Mu C."/>
            <person name="Tian Q."/>
            <person name="Mei H."/>
            <person name="Zhang T."/>
            <person name="Gao T."/>
            <person name="Zhang H."/>
        </authorList>
    </citation>
    <scope>NUCLEOTIDE SEQUENCE</scope>
    <source>
        <strain evidence="9">G01</strain>
    </source>
</reference>
<dbReference type="InterPro" id="IPR051863">
    <property type="entry name" value="HIPP"/>
</dbReference>
<proteinExistence type="inferred from homology"/>
<comment type="similarity">
    <text evidence="6">Belongs to the HIPP family.</text>
</comment>
<sequence length="161" mass="17175">MEAAATKVGLLVFGGWRSPNATRATPVAQTFSGLGDRREGKGGVGKLWGGVLKAVSGIPGVDKVEIDGAKGTLSVTGDADPYEIIVKTRKAGKFAQVVSIWPPPPPQKQDVQEKKKAEAKKPEEKKAQAAAHETHTPFAACPIYDRIPVTRWDPNPHCSIL</sequence>
<evidence type="ECO:0000256" key="4">
    <source>
        <dbReference type="ARBA" id="ARBA00023288"/>
    </source>
</evidence>
<dbReference type="SUPFAM" id="SSF55008">
    <property type="entry name" value="HMA, heavy metal-associated domain"/>
    <property type="match status" value="1"/>
</dbReference>